<dbReference type="InterPro" id="IPR002078">
    <property type="entry name" value="Sigma_54_int"/>
</dbReference>
<organism evidence="8 9">
    <name type="scientific">Leptothrix discophora</name>
    <dbReference type="NCBI Taxonomy" id="89"/>
    <lineage>
        <taxon>Bacteria</taxon>
        <taxon>Pseudomonadati</taxon>
        <taxon>Pseudomonadota</taxon>
        <taxon>Betaproteobacteria</taxon>
        <taxon>Burkholderiales</taxon>
        <taxon>Sphaerotilaceae</taxon>
        <taxon>Leptothrix</taxon>
    </lineage>
</organism>
<dbReference type="Gene3D" id="3.30.450.40">
    <property type="match status" value="1"/>
</dbReference>
<evidence type="ECO:0000256" key="5">
    <source>
        <dbReference type="ARBA" id="ARBA00023163"/>
    </source>
</evidence>
<evidence type="ECO:0000259" key="7">
    <source>
        <dbReference type="PROSITE" id="PS50045"/>
    </source>
</evidence>
<gene>
    <name evidence="8" type="ORF">Q8X39_19050</name>
</gene>
<feature type="compositionally biased region" description="Low complexity" evidence="6">
    <location>
        <begin position="626"/>
        <end position="641"/>
    </location>
</feature>
<dbReference type="InterPro" id="IPR003018">
    <property type="entry name" value="GAF"/>
</dbReference>
<dbReference type="InterPro" id="IPR027417">
    <property type="entry name" value="P-loop_NTPase"/>
</dbReference>
<proteinExistence type="predicted"/>
<keyword evidence="3" id="KW-0805">Transcription regulation</keyword>
<feature type="region of interest" description="Disordered" evidence="6">
    <location>
        <begin position="613"/>
        <end position="651"/>
    </location>
</feature>
<keyword evidence="1" id="KW-0547">Nucleotide-binding</keyword>
<dbReference type="PRINTS" id="PR01590">
    <property type="entry name" value="HTHFIS"/>
</dbReference>
<evidence type="ECO:0000313" key="9">
    <source>
        <dbReference type="Proteomes" id="UP001235760"/>
    </source>
</evidence>
<dbReference type="InterPro" id="IPR002197">
    <property type="entry name" value="HTH_Fis"/>
</dbReference>
<evidence type="ECO:0000256" key="1">
    <source>
        <dbReference type="ARBA" id="ARBA00022741"/>
    </source>
</evidence>
<evidence type="ECO:0000256" key="3">
    <source>
        <dbReference type="ARBA" id="ARBA00023015"/>
    </source>
</evidence>
<dbReference type="SUPFAM" id="SSF52540">
    <property type="entry name" value="P-loop containing nucleoside triphosphate hydrolases"/>
    <property type="match status" value="1"/>
</dbReference>
<evidence type="ECO:0000256" key="2">
    <source>
        <dbReference type="ARBA" id="ARBA00022840"/>
    </source>
</evidence>
<dbReference type="Gene3D" id="3.40.50.300">
    <property type="entry name" value="P-loop containing nucleotide triphosphate hydrolases"/>
    <property type="match status" value="1"/>
</dbReference>
<evidence type="ECO:0000313" key="8">
    <source>
        <dbReference type="EMBL" id="MDP4302740.1"/>
    </source>
</evidence>
<dbReference type="PROSITE" id="PS50045">
    <property type="entry name" value="SIGMA54_INTERACT_4"/>
    <property type="match status" value="1"/>
</dbReference>
<dbReference type="PANTHER" id="PTHR32071:SF77">
    <property type="entry name" value="TRANSCRIPTIONAL REGULATORY PROTEIN"/>
    <property type="match status" value="1"/>
</dbReference>
<dbReference type="Gene3D" id="1.10.8.60">
    <property type="match status" value="1"/>
</dbReference>
<dbReference type="SUPFAM" id="SSF46689">
    <property type="entry name" value="Homeodomain-like"/>
    <property type="match status" value="1"/>
</dbReference>
<keyword evidence="4" id="KW-0238">DNA-binding</keyword>
<dbReference type="InterPro" id="IPR025943">
    <property type="entry name" value="Sigma_54_int_dom_ATP-bd_2"/>
</dbReference>
<accession>A0ABT9G8E9</accession>
<keyword evidence="9" id="KW-1185">Reference proteome</keyword>
<feature type="region of interest" description="Disordered" evidence="6">
    <location>
        <begin position="321"/>
        <end position="352"/>
    </location>
</feature>
<feature type="domain" description="Sigma-54 factor interaction" evidence="7">
    <location>
        <begin position="356"/>
        <end position="577"/>
    </location>
</feature>
<feature type="compositionally biased region" description="Low complexity" evidence="6">
    <location>
        <begin position="321"/>
        <end position="336"/>
    </location>
</feature>
<dbReference type="InterPro" id="IPR009057">
    <property type="entry name" value="Homeodomain-like_sf"/>
</dbReference>
<dbReference type="SUPFAM" id="SSF55781">
    <property type="entry name" value="GAF domain-like"/>
    <property type="match status" value="1"/>
</dbReference>
<dbReference type="RefSeq" id="WP_305751277.1">
    <property type="nucleotide sequence ID" value="NZ_JAUZEE010000014.1"/>
</dbReference>
<dbReference type="InterPro" id="IPR025944">
    <property type="entry name" value="Sigma_54_int_dom_CS"/>
</dbReference>
<dbReference type="InterPro" id="IPR058031">
    <property type="entry name" value="AAA_lid_NorR"/>
</dbReference>
<name>A0ABT9G8E9_LEPDI</name>
<sequence>MAITVLNTGRHAERVFDVVRSGFGEENNDVVARSWRRCLDEYLLHPDRPRELRALEPSALHERLARMATLVDCARHEMATLFQQLADQEAAVVLTDTDGVILHMVASPEFSEEVAPLGLRPGVFWSETEAGTNGMGTCLAAAAPVAVRREDHFYTQYTGLTCSAVPVYNPAGEMAAVLDVSSRSSLMQQHLLVLLGMTARMIENRLIDQCFRHAHPVHFHSRPEFVYTLHEGRLAVSDDGHILAANRSALFQLGLQSVADIRSRRIEDIFQTSQEDLLHRSTLSSFHPVVTYRAHASHRFFAVMRRPAFEASALQLGSGASSAQASAPGRVLTPTRTPLPRPLTAPAAPVGPTLADPTLARQLDVARRVIARQTPVLLCGETGSGKEVFARAVHEGSPRSGGAFVAVNCASLPESLIESELFGYRAGAFTGAQRNGRRGKILQADGGTLFLDEIGDMPLELQARLLRVLEERQVTPLGAEETVAVDFQLLSASYRNLMELVESGRFREDLYYRLAGVEVRLPALRERSDRAELIRSLLLAESGGDGRLSGEAEQLLMAYAWPGNVRQLRHALRSACALADGAPIRLEHLPVALQRAAIESGSPMTALSMPEMPREPAIGETPALSAPTAPHAGPATAGAPASNLPVSPTDEAADDEAVLKLNPIQANERQMLLKMLEQHRWNVSSVAKAFDVSRNTLYRRLHKLHIRLSHTD</sequence>
<keyword evidence="2" id="KW-0067">ATP-binding</keyword>
<dbReference type="Pfam" id="PF01590">
    <property type="entry name" value="GAF"/>
    <property type="match status" value="1"/>
</dbReference>
<dbReference type="InterPro" id="IPR029016">
    <property type="entry name" value="GAF-like_dom_sf"/>
</dbReference>
<comment type="caution">
    <text evidence="8">The sequence shown here is derived from an EMBL/GenBank/DDBJ whole genome shotgun (WGS) entry which is preliminary data.</text>
</comment>
<dbReference type="Proteomes" id="UP001235760">
    <property type="component" value="Unassembled WGS sequence"/>
</dbReference>
<dbReference type="Gene3D" id="1.10.10.60">
    <property type="entry name" value="Homeodomain-like"/>
    <property type="match status" value="1"/>
</dbReference>
<dbReference type="SMART" id="SM00382">
    <property type="entry name" value="AAA"/>
    <property type="match status" value="1"/>
</dbReference>
<dbReference type="EMBL" id="JAUZEE010000014">
    <property type="protein sequence ID" value="MDP4302740.1"/>
    <property type="molecule type" value="Genomic_DNA"/>
</dbReference>
<keyword evidence="5" id="KW-0804">Transcription</keyword>
<evidence type="ECO:0000256" key="6">
    <source>
        <dbReference type="SAM" id="MobiDB-lite"/>
    </source>
</evidence>
<reference evidence="8 9" key="1">
    <citation type="submission" date="2023-08" db="EMBL/GenBank/DDBJ databases">
        <authorList>
            <person name="Roldan D.M."/>
            <person name="Menes R.J."/>
        </authorList>
    </citation>
    <scope>NUCLEOTIDE SEQUENCE [LARGE SCALE GENOMIC DNA]</scope>
    <source>
        <strain evidence="8 9">CCM 2812</strain>
    </source>
</reference>
<dbReference type="PANTHER" id="PTHR32071">
    <property type="entry name" value="TRANSCRIPTIONAL REGULATORY PROTEIN"/>
    <property type="match status" value="1"/>
</dbReference>
<dbReference type="InterPro" id="IPR025662">
    <property type="entry name" value="Sigma_54_int_dom_ATP-bd_1"/>
</dbReference>
<dbReference type="PROSITE" id="PS00675">
    <property type="entry name" value="SIGMA54_INTERACT_1"/>
    <property type="match status" value="1"/>
</dbReference>
<dbReference type="Pfam" id="PF02954">
    <property type="entry name" value="HTH_8"/>
    <property type="match status" value="1"/>
</dbReference>
<protein>
    <submittedName>
        <fullName evidence="8">Sigma-54-dependent Fis family transcriptional regulator</fullName>
    </submittedName>
</protein>
<evidence type="ECO:0000256" key="4">
    <source>
        <dbReference type="ARBA" id="ARBA00023125"/>
    </source>
</evidence>
<dbReference type="PROSITE" id="PS00688">
    <property type="entry name" value="SIGMA54_INTERACT_3"/>
    <property type="match status" value="1"/>
</dbReference>
<dbReference type="CDD" id="cd00009">
    <property type="entry name" value="AAA"/>
    <property type="match status" value="1"/>
</dbReference>
<dbReference type="Pfam" id="PF25601">
    <property type="entry name" value="AAA_lid_14"/>
    <property type="match status" value="1"/>
</dbReference>
<dbReference type="Pfam" id="PF00158">
    <property type="entry name" value="Sigma54_activat"/>
    <property type="match status" value="1"/>
</dbReference>
<dbReference type="InterPro" id="IPR003593">
    <property type="entry name" value="AAA+_ATPase"/>
</dbReference>
<dbReference type="PROSITE" id="PS00676">
    <property type="entry name" value="SIGMA54_INTERACT_2"/>
    <property type="match status" value="1"/>
</dbReference>